<feature type="transmembrane region" description="Helical" evidence="13">
    <location>
        <begin position="136"/>
        <end position="157"/>
    </location>
</feature>
<evidence type="ECO:0000256" key="8">
    <source>
        <dbReference type="ARBA" id="ARBA00022692"/>
    </source>
</evidence>
<keyword evidence="9 13" id="KW-1133">Transmembrane helix</keyword>
<keyword evidence="6" id="KW-0050">Antiport</keyword>
<protein>
    <recommendedName>
        <fullName evidence="4">Probable multidrug resistance protein NorM</fullName>
    </recommendedName>
    <alternativeName>
        <fullName evidence="12">Multidrug-efflux transporter</fullName>
    </alternativeName>
</protein>
<dbReference type="PANTHER" id="PTHR43298:SF2">
    <property type="entry name" value="FMN_FAD EXPORTER YEEO-RELATED"/>
    <property type="match status" value="1"/>
</dbReference>
<dbReference type="EMBL" id="JACRSW010000027">
    <property type="protein sequence ID" value="MBC8557393.1"/>
    <property type="molecule type" value="Genomic_DNA"/>
</dbReference>
<gene>
    <name evidence="14" type="ORF">H8700_06705</name>
</gene>
<comment type="caution">
    <text evidence="14">The sequence shown here is derived from an EMBL/GenBank/DDBJ whole genome shotgun (WGS) entry which is preliminary data.</text>
</comment>
<keyword evidence="10" id="KW-0406">Ion transport</keyword>
<evidence type="ECO:0000256" key="3">
    <source>
        <dbReference type="ARBA" id="ARBA00010199"/>
    </source>
</evidence>
<dbReference type="Proteomes" id="UP000637513">
    <property type="component" value="Unassembled WGS sequence"/>
</dbReference>
<feature type="transmembrane region" description="Helical" evidence="13">
    <location>
        <begin position="12"/>
        <end position="33"/>
    </location>
</feature>
<organism evidence="14 15">
    <name type="scientific">Jutongia hominis</name>
    <dbReference type="NCBI Taxonomy" id="2763664"/>
    <lineage>
        <taxon>Bacteria</taxon>
        <taxon>Bacillati</taxon>
        <taxon>Bacillota</taxon>
        <taxon>Clostridia</taxon>
        <taxon>Lachnospirales</taxon>
        <taxon>Lachnospiraceae</taxon>
        <taxon>Jutongia</taxon>
    </lineage>
</organism>
<feature type="transmembrane region" description="Helical" evidence="13">
    <location>
        <begin position="395"/>
        <end position="414"/>
    </location>
</feature>
<evidence type="ECO:0000256" key="1">
    <source>
        <dbReference type="ARBA" id="ARBA00003408"/>
    </source>
</evidence>
<keyword evidence="5" id="KW-0813">Transport</keyword>
<keyword evidence="8 13" id="KW-0812">Transmembrane</keyword>
<feature type="transmembrane region" description="Helical" evidence="13">
    <location>
        <begin position="164"/>
        <end position="187"/>
    </location>
</feature>
<dbReference type="PANTHER" id="PTHR43298">
    <property type="entry name" value="MULTIDRUG RESISTANCE PROTEIN NORM-RELATED"/>
    <property type="match status" value="1"/>
</dbReference>
<dbReference type="InterPro" id="IPR048279">
    <property type="entry name" value="MdtK-like"/>
</dbReference>
<keyword evidence="15" id="KW-1185">Reference proteome</keyword>
<feature type="transmembrane region" description="Helical" evidence="13">
    <location>
        <begin position="91"/>
        <end position="116"/>
    </location>
</feature>
<comment type="subcellular location">
    <subcellularLocation>
        <location evidence="2">Cell membrane</location>
        <topology evidence="2">Multi-pass membrane protein</topology>
    </subcellularLocation>
</comment>
<feature type="transmembrane region" description="Helical" evidence="13">
    <location>
        <begin position="354"/>
        <end position="374"/>
    </location>
</feature>
<keyword evidence="7" id="KW-1003">Cell membrane</keyword>
<evidence type="ECO:0000256" key="5">
    <source>
        <dbReference type="ARBA" id="ARBA00022448"/>
    </source>
</evidence>
<comment type="similarity">
    <text evidence="3">Belongs to the multi antimicrobial extrusion (MATE) (TC 2.A.66.1) family.</text>
</comment>
<evidence type="ECO:0000256" key="11">
    <source>
        <dbReference type="ARBA" id="ARBA00023136"/>
    </source>
</evidence>
<sequence length="445" mass="48745">MKDLTKGKILPLLLGFAVPIAVGNIFQLFYSLADTRIVGSFLGEEALAAVGATSSLNNMIIGFLLGMTNGFAIIVARYFGAKDHDNLKRAVAATFILGIGMAFIFTIVSVSLLRFILVGLQTPKNLLDLSVEYFRIILFGMTGAMLYNVCAGLFRAIGDSLTPLLFLIASTFVNIGLDLLFVCVFHLGVAGAAWATILSQYGSFACCFIYMRKRYDILLFGKKDCHLKRDMVKEMLSIGFSMGFMNSLINIGSVALQGAINSLQDTNYIVAHTAARKITEVFMLPFSVFGTTMATFCGQNLGAGKNDRIKKGLWQVIWITWAWCAGMIILAYTVAPVLVHLITDTTQVKVIATASLYLRMNTILYFIPAVICILRNAMQGIGDSITPVISSSLELLCKVLVAVFLTPYLGYWAIIWSEPISWVIMVIPLLIRIANNPVLKGNQTN</sequence>
<evidence type="ECO:0000256" key="2">
    <source>
        <dbReference type="ARBA" id="ARBA00004651"/>
    </source>
</evidence>
<dbReference type="Pfam" id="PF01554">
    <property type="entry name" value="MatE"/>
    <property type="match status" value="2"/>
</dbReference>
<evidence type="ECO:0000256" key="13">
    <source>
        <dbReference type="SAM" id="Phobius"/>
    </source>
</evidence>
<dbReference type="InterPro" id="IPR050222">
    <property type="entry name" value="MATE_MdtK"/>
</dbReference>
<keyword evidence="11 13" id="KW-0472">Membrane</keyword>
<dbReference type="CDD" id="cd13138">
    <property type="entry name" value="MATE_yoeA_like"/>
    <property type="match status" value="1"/>
</dbReference>
<accession>A0ABR7MW07</accession>
<feature type="transmembrane region" description="Helical" evidence="13">
    <location>
        <begin position="313"/>
        <end position="334"/>
    </location>
</feature>
<feature type="transmembrane region" description="Helical" evidence="13">
    <location>
        <begin position="232"/>
        <end position="256"/>
    </location>
</feature>
<reference evidence="14 15" key="1">
    <citation type="submission" date="2020-08" db="EMBL/GenBank/DDBJ databases">
        <title>Genome public.</title>
        <authorList>
            <person name="Liu C."/>
            <person name="Sun Q."/>
        </authorList>
    </citation>
    <scope>NUCLEOTIDE SEQUENCE [LARGE SCALE GENOMIC DNA]</scope>
    <source>
        <strain evidence="14 15">BX3</strain>
    </source>
</reference>
<feature type="transmembrane region" description="Helical" evidence="13">
    <location>
        <begin position="193"/>
        <end position="211"/>
    </location>
</feature>
<evidence type="ECO:0000256" key="9">
    <source>
        <dbReference type="ARBA" id="ARBA00022989"/>
    </source>
</evidence>
<evidence type="ECO:0000256" key="4">
    <source>
        <dbReference type="ARBA" id="ARBA00020268"/>
    </source>
</evidence>
<evidence type="ECO:0000256" key="6">
    <source>
        <dbReference type="ARBA" id="ARBA00022449"/>
    </source>
</evidence>
<proteinExistence type="inferred from homology"/>
<name>A0ABR7MW07_9FIRM</name>
<feature type="transmembrane region" description="Helical" evidence="13">
    <location>
        <begin position="59"/>
        <end position="79"/>
    </location>
</feature>
<dbReference type="NCBIfam" id="TIGR00797">
    <property type="entry name" value="matE"/>
    <property type="match status" value="1"/>
</dbReference>
<dbReference type="RefSeq" id="WP_249304508.1">
    <property type="nucleotide sequence ID" value="NZ_JACRSW010000027.1"/>
</dbReference>
<comment type="function">
    <text evidence="1">Multidrug efflux pump.</text>
</comment>
<evidence type="ECO:0000256" key="7">
    <source>
        <dbReference type="ARBA" id="ARBA00022475"/>
    </source>
</evidence>
<evidence type="ECO:0000313" key="15">
    <source>
        <dbReference type="Proteomes" id="UP000637513"/>
    </source>
</evidence>
<dbReference type="PIRSF" id="PIRSF006603">
    <property type="entry name" value="DinF"/>
    <property type="match status" value="1"/>
</dbReference>
<dbReference type="InterPro" id="IPR002528">
    <property type="entry name" value="MATE_fam"/>
</dbReference>
<evidence type="ECO:0000256" key="12">
    <source>
        <dbReference type="ARBA" id="ARBA00031636"/>
    </source>
</evidence>
<feature type="transmembrane region" description="Helical" evidence="13">
    <location>
        <begin position="282"/>
        <end position="301"/>
    </location>
</feature>
<evidence type="ECO:0000256" key="10">
    <source>
        <dbReference type="ARBA" id="ARBA00023065"/>
    </source>
</evidence>
<evidence type="ECO:0000313" key="14">
    <source>
        <dbReference type="EMBL" id="MBC8557393.1"/>
    </source>
</evidence>
<feature type="transmembrane region" description="Helical" evidence="13">
    <location>
        <begin position="420"/>
        <end position="439"/>
    </location>
</feature>